<keyword evidence="5" id="KW-0472">Membrane</keyword>
<dbReference type="PROSITE" id="PS50005">
    <property type="entry name" value="TPR"/>
    <property type="match status" value="1"/>
</dbReference>
<dbReference type="Gene3D" id="1.25.10.10">
    <property type="entry name" value="Leucine-rich Repeat Variant"/>
    <property type="match status" value="1"/>
</dbReference>
<dbReference type="EMBL" id="CP002198">
    <property type="protein sequence ID" value="ADN16316.1"/>
    <property type="molecule type" value="Genomic_DNA"/>
</dbReference>
<keyword evidence="2" id="KW-0605">Phycobilisome</keyword>
<dbReference type="Proteomes" id="UP000008206">
    <property type="component" value="Chromosome"/>
</dbReference>
<evidence type="ECO:0000313" key="6">
    <source>
        <dbReference type="EMBL" id="ADN16316.1"/>
    </source>
</evidence>
<dbReference type="STRING" id="497965.Cyan7822_4402"/>
<keyword evidence="1" id="KW-0042">Antenna complex</keyword>
<name>E0UB71_GLOV7</name>
<evidence type="ECO:0000256" key="2">
    <source>
        <dbReference type="ARBA" id="ARBA00022738"/>
    </source>
</evidence>
<accession>E0UB71</accession>
<keyword evidence="5" id="KW-0812">Transmembrane</keyword>
<dbReference type="OrthoDB" id="581048at2"/>
<keyword evidence="3" id="KW-0802">TPR repeat</keyword>
<dbReference type="InterPro" id="IPR016024">
    <property type="entry name" value="ARM-type_fold"/>
</dbReference>
<dbReference type="Gene3D" id="1.25.40.10">
    <property type="entry name" value="Tetratricopeptide repeat domain"/>
    <property type="match status" value="1"/>
</dbReference>
<dbReference type="RefSeq" id="WP_013324379.1">
    <property type="nucleotide sequence ID" value="NC_014501.1"/>
</dbReference>
<evidence type="ECO:0000256" key="5">
    <source>
        <dbReference type="SAM" id="Phobius"/>
    </source>
</evidence>
<dbReference type="InterPro" id="IPR011990">
    <property type="entry name" value="TPR-like_helical_dom_sf"/>
</dbReference>
<evidence type="ECO:0000313" key="7">
    <source>
        <dbReference type="Proteomes" id="UP000008206"/>
    </source>
</evidence>
<dbReference type="GO" id="GO:0030089">
    <property type="term" value="C:phycobilisome"/>
    <property type="evidence" value="ECO:0007669"/>
    <property type="project" value="UniProtKB-KW"/>
</dbReference>
<proteinExistence type="predicted"/>
<dbReference type="AlphaFoldDB" id="E0UB71"/>
<sequence length="388" mass="43772">MMRYPFPLLMAICISYLGLAPNEIRLAKVKTTGSQILIIQILEANAQQPPSSTQKGSAYDRYMKEGYQAMQEKDYQKAKAFFEKAVSARPGDSYAKSALNNVQKNLGKPTQEHSANAAKNLSLFSGNSLWLIIGLSLLFLAFLGALISFLTRFNKGSKSLKFSSSKPKKDSSELEAESSFSGHFFNKNNEEQAADNSFKPNANSGREYSLPVQPTTRIPSLDLIEELIKSLEDPDSKNRRKSIWKLAQVSDSRAMKPLVDLMIQTDSYERSLILEALSQVCSRTLRPMNQALAISLQDKNSQVRKNAIRDLTRLYDLMSQINELLCYALDDENIEVQETAKWALSKLNLRMPIKLNLGTENVDEESTFEEDIDDEDINETDNRNPWKT</sequence>
<evidence type="ECO:0000256" key="3">
    <source>
        <dbReference type="PROSITE-ProRule" id="PRU00339"/>
    </source>
</evidence>
<dbReference type="eggNOG" id="COG1413">
    <property type="taxonomic scope" value="Bacteria"/>
</dbReference>
<reference evidence="7" key="1">
    <citation type="journal article" date="2011" name="MBio">
        <title>Novel metabolic attributes of the genus Cyanothece, comprising a group of unicellular nitrogen-fixing Cyanobacteria.</title>
        <authorList>
            <person name="Bandyopadhyay A."/>
            <person name="Elvitigala T."/>
            <person name="Welsh E."/>
            <person name="Stockel J."/>
            <person name="Liberton M."/>
            <person name="Min H."/>
            <person name="Sherman L.A."/>
            <person name="Pakrasi H.B."/>
        </authorList>
    </citation>
    <scope>NUCLEOTIDE SEQUENCE [LARGE SCALE GENOMIC DNA]</scope>
    <source>
        <strain evidence="7">PCC 7822</strain>
    </source>
</reference>
<keyword evidence="5" id="KW-1133">Transmembrane helix</keyword>
<dbReference type="HOGENOM" id="CLU_042015_1_0_3"/>
<dbReference type="InterPro" id="IPR019734">
    <property type="entry name" value="TPR_rpt"/>
</dbReference>
<feature type="compositionally biased region" description="Acidic residues" evidence="4">
    <location>
        <begin position="364"/>
        <end position="379"/>
    </location>
</feature>
<feature type="region of interest" description="Disordered" evidence="4">
    <location>
        <begin position="364"/>
        <end position="388"/>
    </location>
</feature>
<feature type="transmembrane region" description="Helical" evidence="5">
    <location>
        <begin position="129"/>
        <end position="151"/>
    </location>
</feature>
<evidence type="ECO:0000256" key="1">
    <source>
        <dbReference type="ARBA" id="ARBA00022549"/>
    </source>
</evidence>
<organism evidence="6 7">
    <name type="scientific">Gloeothece verrucosa (strain PCC 7822)</name>
    <name type="common">Cyanothece sp. (strain PCC 7822)</name>
    <dbReference type="NCBI Taxonomy" id="497965"/>
    <lineage>
        <taxon>Bacteria</taxon>
        <taxon>Bacillati</taxon>
        <taxon>Cyanobacteriota</taxon>
        <taxon>Cyanophyceae</taxon>
        <taxon>Oscillatoriophycideae</taxon>
        <taxon>Chroococcales</taxon>
        <taxon>Aphanothecaceae</taxon>
        <taxon>Gloeothece</taxon>
        <taxon>Gloeothece verrucosa</taxon>
    </lineage>
</organism>
<dbReference type="InterPro" id="IPR011989">
    <property type="entry name" value="ARM-like"/>
</dbReference>
<gene>
    <name evidence="6" type="ordered locus">Cyan7822_4402</name>
</gene>
<protein>
    <submittedName>
        <fullName evidence="6">Uncharacterized protein</fullName>
    </submittedName>
</protein>
<feature type="repeat" description="TPR" evidence="3">
    <location>
        <begin position="59"/>
        <end position="92"/>
    </location>
</feature>
<evidence type="ECO:0000256" key="4">
    <source>
        <dbReference type="SAM" id="MobiDB-lite"/>
    </source>
</evidence>
<keyword evidence="7" id="KW-1185">Reference proteome</keyword>
<dbReference type="SUPFAM" id="SSF48371">
    <property type="entry name" value="ARM repeat"/>
    <property type="match status" value="1"/>
</dbReference>
<dbReference type="KEGG" id="cyj:Cyan7822_4402"/>